<dbReference type="RefSeq" id="WP_013171247.1">
    <property type="nucleotide sequence ID" value="NC_014219.1"/>
</dbReference>
<dbReference type="GO" id="GO:0051213">
    <property type="term" value="F:dioxygenase activity"/>
    <property type="evidence" value="ECO:0007669"/>
    <property type="project" value="UniProtKB-KW"/>
</dbReference>
<dbReference type="STRING" id="439292.Bsel_0276"/>
<dbReference type="HOGENOM" id="CLU_046006_2_7_9"/>
<dbReference type="InterPro" id="IPR051332">
    <property type="entry name" value="Fosfomycin_Res_Enzymes"/>
</dbReference>
<dbReference type="PROSITE" id="PS51819">
    <property type="entry name" value="VOC"/>
    <property type="match status" value="1"/>
</dbReference>
<accession>D6XWH6</accession>
<name>D6XWH6_BACIE</name>
<keyword evidence="4" id="KW-1185">Reference proteome</keyword>
<dbReference type="AlphaFoldDB" id="D6XWH6"/>
<evidence type="ECO:0000313" key="3">
    <source>
        <dbReference type="EMBL" id="ADH97818.1"/>
    </source>
</evidence>
<dbReference type="CDD" id="cd06587">
    <property type="entry name" value="VOC"/>
    <property type="match status" value="1"/>
</dbReference>
<dbReference type="Gene3D" id="3.10.180.10">
    <property type="entry name" value="2,3-Dihydroxybiphenyl 1,2-Dioxygenase, domain 1"/>
    <property type="match status" value="1"/>
</dbReference>
<feature type="domain" description="VOC" evidence="2">
    <location>
        <begin position="4"/>
        <end position="126"/>
    </location>
</feature>
<dbReference type="KEGG" id="bse:Bsel_0276"/>
<evidence type="ECO:0000256" key="1">
    <source>
        <dbReference type="ARBA" id="ARBA00022723"/>
    </source>
</evidence>
<evidence type="ECO:0000259" key="2">
    <source>
        <dbReference type="PROSITE" id="PS51819"/>
    </source>
</evidence>
<keyword evidence="1" id="KW-0479">Metal-binding</keyword>
<dbReference type="Proteomes" id="UP000000271">
    <property type="component" value="Chromosome"/>
</dbReference>
<dbReference type="eggNOG" id="COG0346">
    <property type="taxonomic scope" value="Bacteria"/>
</dbReference>
<dbReference type="InterPro" id="IPR037523">
    <property type="entry name" value="VOC_core"/>
</dbReference>
<dbReference type="Pfam" id="PF00903">
    <property type="entry name" value="Glyoxalase"/>
    <property type="match status" value="1"/>
</dbReference>
<dbReference type="GO" id="GO:0004462">
    <property type="term" value="F:lactoylglutathione lyase activity"/>
    <property type="evidence" value="ECO:0007669"/>
    <property type="project" value="InterPro"/>
</dbReference>
<dbReference type="GO" id="GO:0046872">
    <property type="term" value="F:metal ion binding"/>
    <property type="evidence" value="ECO:0007669"/>
    <property type="project" value="UniProtKB-KW"/>
</dbReference>
<dbReference type="InterPro" id="IPR018146">
    <property type="entry name" value="Glyoxalase_1_CS"/>
</dbReference>
<reference evidence="3" key="1">
    <citation type="submission" date="2009-10" db="EMBL/GenBank/DDBJ databases">
        <title>Complete sequence of Bacillus selenitireducens MLS10.</title>
        <authorList>
            <consortium name="US DOE Joint Genome Institute"/>
            <person name="Lucas S."/>
            <person name="Copeland A."/>
            <person name="Lapidus A."/>
            <person name="Glavina del Rio T."/>
            <person name="Dalin E."/>
            <person name="Tice H."/>
            <person name="Bruce D."/>
            <person name="Goodwin L."/>
            <person name="Pitluck S."/>
            <person name="Sims D."/>
            <person name="Brettin T."/>
            <person name="Detter J.C."/>
            <person name="Han C."/>
            <person name="Larimer F."/>
            <person name="Land M."/>
            <person name="Hauser L."/>
            <person name="Kyrpides N."/>
            <person name="Ovchinnikova G."/>
            <person name="Stolz J."/>
        </authorList>
    </citation>
    <scope>NUCLEOTIDE SEQUENCE [LARGE SCALE GENOMIC DNA]</scope>
    <source>
        <strain evidence="3">MLS10</strain>
    </source>
</reference>
<dbReference type="OrthoDB" id="9800322at2"/>
<dbReference type="EMBL" id="CP001791">
    <property type="protein sequence ID" value="ADH97818.1"/>
    <property type="molecule type" value="Genomic_DNA"/>
</dbReference>
<dbReference type="PANTHER" id="PTHR36113">
    <property type="entry name" value="LYASE, PUTATIVE-RELATED-RELATED"/>
    <property type="match status" value="1"/>
</dbReference>
<dbReference type="InterPro" id="IPR029068">
    <property type="entry name" value="Glyas_Bleomycin-R_OHBP_Dase"/>
</dbReference>
<gene>
    <name evidence="3" type="ordered locus">Bsel_0276</name>
</gene>
<dbReference type="InterPro" id="IPR004360">
    <property type="entry name" value="Glyas_Fos-R_dOase_dom"/>
</dbReference>
<dbReference type="SUPFAM" id="SSF54593">
    <property type="entry name" value="Glyoxalase/Bleomycin resistance protein/Dihydroxybiphenyl dioxygenase"/>
    <property type="match status" value="1"/>
</dbReference>
<protein>
    <submittedName>
        <fullName evidence="3">Glyoxalase/bleomycin resistance protein/dioxygenase</fullName>
    </submittedName>
</protein>
<evidence type="ECO:0000313" key="4">
    <source>
        <dbReference type="Proteomes" id="UP000000271"/>
    </source>
</evidence>
<dbReference type="PANTHER" id="PTHR36113:SF6">
    <property type="entry name" value="FOSFOMYCIN RESISTANCE PROTEIN FOSX"/>
    <property type="match status" value="1"/>
</dbReference>
<organism evidence="3 4">
    <name type="scientific">Bacillus selenitireducens (strain ATCC 700615 / DSM 15326 / MLS10)</name>
    <dbReference type="NCBI Taxonomy" id="439292"/>
    <lineage>
        <taxon>Bacteria</taxon>
        <taxon>Bacillati</taxon>
        <taxon>Bacillota</taxon>
        <taxon>Bacilli</taxon>
        <taxon>Bacillales</taxon>
        <taxon>Bacillaceae</taxon>
        <taxon>Salisediminibacterium</taxon>
    </lineage>
</organism>
<sequence length="135" mass="14992">MYKGLGHIALTVADMDASISFYCRQLGFEEAFAIHDDEGNPWIEYIKIAPGQFIELFHGGRVHVETAPGTIGFNHLCVEVTDMAALVRHLNEQGVPIDVGPLRGKDFNEQCWVTDPDGNPIEFMAIDPRSPHVKS</sequence>
<dbReference type="PROSITE" id="PS00934">
    <property type="entry name" value="GLYOXALASE_I_1"/>
    <property type="match status" value="1"/>
</dbReference>
<proteinExistence type="predicted"/>